<reference evidence="2 3" key="1">
    <citation type="submission" date="2023-10" db="EMBL/GenBank/DDBJ databases">
        <title>Two novel species belonging to the OM43/NOR5 clade.</title>
        <authorList>
            <person name="Park M."/>
        </authorList>
    </citation>
    <scope>NUCLEOTIDE SEQUENCE [LARGE SCALE GENOMIC DNA]</scope>
    <source>
        <strain evidence="2 3">IMCC43200</strain>
    </source>
</reference>
<name>A0ABZ0I699_9GAMM</name>
<feature type="transmembrane region" description="Helical" evidence="1">
    <location>
        <begin position="209"/>
        <end position="230"/>
    </location>
</feature>
<feature type="transmembrane region" description="Helical" evidence="1">
    <location>
        <begin position="237"/>
        <end position="256"/>
    </location>
</feature>
<gene>
    <name evidence="2" type="ORF">R0135_05365</name>
</gene>
<dbReference type="PANTHER" id="PTHR37308">
    <property type="entry name" value="INTEGRAL MEMBRANE PROTEIN"/>
    <property type="match status" value="1"/>
</dbReference>
<keyword evidence="3" id="KW-1185">Reference proteome</keyword>
<dbReference type="EMBL" id="CP136864">
    <property type="protein sequence ID" value="WOJ94593.1"/>
    <property type="molecule type" value="Genomic_DNA"/>
</dbReference>
<feature type="transmembrane region" description="Helical" evidence="1">
    <location>
        <begin position="108"/>
        <end position="126"/>
    </location>
</feature>
<proteinExistence type="predicted"/>
<dbReference type="PANTHER" id="PTHR37308:SF1">
    <property type="entry name" value="POLYPRENYL-PHOSPHATE TRANSPORTER"/>
    <property type="match status" value="1"/>
</dbReference>
<evidence type="ECO:0000256" key="1">
    <source>
        <dbReference type="SAM" id="Phobius"/>
    </source>
</evidence>
<feature type="transmembrane region" description="Helical" evidence="1">
    <location>
        <begin position="276"/>
        <end position="299"/>
    </location>
</feature>
<dbReference type="InterPro" id="IPR007163">
    <property type="entry name" value="VCA0040-like"/>
</dbReference>
<keyword evidence="1" id="KW-0472">Membrane</keyword>
<dbReference type="RefSeq" id="WP_407349229.1">
    <property type="nucleotide sequence ID" value="NZ_CP136864.1"/>
</dbReference>
<accession>A0ABZ0I699</accession>
<keyword evidence="1" id="KW-1133">Transmembrane helix</keyword>
<dbReference type="Pfam" id="PF04018">
    <property type="entry name" value="VCA0040-like"/>
    <property type="match status" value="1"/>
</dbReference>
<keyword evidence="1" id="KW-0812">Transmembrane</keyword>
<evidence type="ECO:0000313" key="2">
    <source>
        <dbReference type="EMBL" id="WOJ94593.1"/>
    </source>
</evidence>
<feature type="transmembrane region" description="Helical" evidence="1">
    <location>
        <begin position="160"/>
        <end position="178"/>
    </location>
</feature>
<feature type="transmembrane region" description="Helical" evidence="1">
    <location>
        <begin position="78"/>
        <end position="102"/>
    </location>
</feature>
<protein>
    <submittedName>
        <fullName evidence="2">DUF368 domain-containing protein</fullName>
    </submittedName>
</protein>
<sequence length="308" mass="32686">MAEGDSPETPVIALFPGIFLRGVLMGAADIVPGVSGGTMAFITGIYHRLITAISAFDVKLIRCVFAGRWGEVFERSDAAFLATLLLGIAVSVFSLASVISSLLETQPLLLWSFFFGLILASALVLIRHVSQWSMIALGGLLFGAAFAAGVGLSPAFVLPVAPWSFFVAGFFAICAMILPGISGSFILVLLGMYPVVLAAIETLELTSMGLFAAGAGCGLLAFSRLLGYLLREHHSPTLATLTGFLCGSLLVVWPWKTLPGDRGVTFPVSPQYYGELFGSSQLVLCVALMILGFIAVWLLESRWGGLER</sequence>
<evidence type="ECO:0000313" key="3">
    <source>
        <dbReference type="Proteomes" id="UP001626537"/>
    </source>
</evidence>
<feature type="transmembrane region" description="Helical" evidence="1">
    <location>
        <begin position="133"/>
        <end position="154"/>
    </location>
</feature>
<dbReference type="Proteomes" id="UP001626537">
    <property type="component" value="Chromosome"/>
</dbReference>
<organism evidence="2 3">
    <name type="scientific">Congregibacter variabilis</name>
    <dbReference type="NCBI Taxonomy" id="3081200"/>
    <lineage>
        <taxon>Bacteria</taxon>
        <taxon>Pseudomonadati</taxon>
        <taxon>Pseudomonadota</taxon>
        <taxon>Gammaproteobacteria</taxon>
        <taxon>Cellvibrionales</taxon>
        <taxon>Halieaceae</taxon>
        <taxon>Congregibacter</taxon>
    </lineage>
</organism>